<feature type="compositionally biased region" description="Basic and acidic residues" evidence="1">
    <location>
        <begin position="199"/>
        <end position="208"/>
    </location>
</feature>
<protein>
    <submittedName>
        <fullName evidence="2">Uncharacterized protein</fullName>
    </submittedName>
</protein>
<name>A0AAN6LVU8_9PLEO</name>
<feature type="compositionally biased region" description="Polar residues" evidence="1">
    <location>
        <begin position="278"/>
        <end position="287"/>
    </location>
</feature>
<dbReference type="AlphaFoldDB" id="A0AAN6LVU8"/>
<organism evidence="2 3">
    <name type="scientific">Pseudopithomyces chartarum</name>
    <dbReference type="NCBI Taxonomy" id="1892770"/>
    <lineage>
        <taxon>Eukaryota</taxon>
        <taxon>Fungi</taxon>
        <taxon>Dikarya</taxon>
        <taxon>Ascomycota</taxon>
        <taxon>Pezizomycotina</taxon>
        <taxon>Dothideomycetes</taxon>
        <taxon>Pleosporomycetidae</taxon>
        <taxon>Pleosporales</taxon>
        <taxon>Massarineae</taxon>
        <taxon>Didymosphaeriaceae</taxon>
        <taxon>Pseudopithomyces</taxon>
    </lineage>
</organism>
<feature type="compositionally biased region" description="Basic and acidic residues" evidence="1">
    <location>
        <begin position="265"/>
        <end position="277"/>
    </location>
</feature>
<evidence type="ECO:0000313" key="2">
    <source>
        <dbReference type="EMBL" id="KAK3203170.1"/>
    </source>
</evidence>
<evidence type="ECO:0000313" key="3">
    <source>
        <dbReference type="Proteomes" id="UP001280581"/>
    </source>
</evidence>
<feature type="region of interest" description="Disordered" evidence="1">
    <location>
        <begin position="59"/>
        <end position="152"/>
    </location>
</feature>
<sequence length="321" mass="34730">MTGTGSHTGEGLGAAVKKGVGMFHGTGEAIRGNFNAAVDSATGDREAAARNQNIASRGVDEFENGHYHGTGAGVTPVDTDRERVNRAVQGESATVGSTNHGPHGTNIGNKLDPRFDSDNDHRGPPTDKYPAERKEAPTESNPDPTTVDRPDVQIHVHQSRELRGSVHHINLVPDVGPVESMLHVTLSPQNPKSTFGERYNVDTPRRASEYMQTNQKRTFKVPKRSETEPQGAYELNELDSSSHNERSVPHHHQAEAVKANALESNRPKETDSKHVSDTVDSSHSTAGDTDGGVHAASEIRKFHVSAIKAVGHKNTDRSKYT</sequence>
<reference evidence="2 3" key="1">
    <citation type="submission" date="2021-02" db="EMBL/GenBank/DDBJ databases">
        <title>Genome assembly of Pseudopithomyces chartarum.</title>
        <authorList>
            <person name="Jauregui R."/>
            <person name="Singh J."/>
            <person name="Voisey C."/>
        </authorList>
    </citation>
    <scope>NUCLEOTIDE SEQUENCE [LARGE SCALE GENOMIC DNA]</scope>
    <source>
        <strain evidence="2 3">AGR01</strain>
    </source>
</reference>
<feature type="region of interest" description="Disordered" evidence="1">
    <location>
        <begin position="186"/>
        <end position="294"/>
    </location>
</feature>
<feature type="compositionally biased region" description="Polar residues" evidence="1">
    <location>
        <begin position="91"/>
        <end position="100"/>
    </location>
</feature>
<comment type="caution">
    <text evidence="2">The sequence shown here is derived from an EMBL/GenBank/DDBJ whole genome shotgun (WGS) entry which is preliminary data.</text>
</comment>
<dbReference type="EMBL" id="WVTA01000011">
    <property type="protein sequence ID" value="KAK3203170.1"/>
    <property type="molecule type" value="Genomic_DNA"/>
</dbReference>
<feature type="compositionally biased region" description="Basic and acidic residues" evidence="1">
    <location>
        <begin position="111"/>
        <end position="137"/>
    </location>
</feature>
<proteinExistence type="predicted"/>
<evidence type="ECO:0000256" key="1">
    <source>
        <dbReference type="SAM" id="MobiDB-lite"/>
    </source>
</evidence>
<dbReference type="Proteomes" id="UP001280581">
    <property type="component" value="Unassembled WGS sequence"/>
</dbReference>
<feature type="compositionally biased region" description="Basic and acidic residues" evidence="1">
    <location>
        <begin position="240"/>
        <end position="255"/>
    </location>
</feature>
<accession>A0AAN6LVU8</accession>
<keyword evidence="3" id="KW-1185">Reference proteome</keyword>
<gene>
    <name evidence="2" type="ORF">GRF29_112g452723</name>
</gene>